<evidence type="ECO:0000259" key="2">
    <source>
        <dbReference type="Pfam" id="PF00534"/>
    </source>
</evidence>
<proteinExistence type="predicted"/>
<organism evidence="4">
    <name type="scientific">marine sediment metagenome</name>
    <dbReference type="NCBI Taxonomy" id="412755"/>
    <lineage>
        <taxon>unclassified sequences</taxon>
        <taxon>metagenomes</taxon>
        <taxon>ecological metagenomes</taxon>
    </lineage>
</organism>
<dbReference type="Gene3D" id="3.40.50.2000">
    <property type="entry name" value="Glycogen Phosphorylase B"/>
    <property type="match status" value="2"/>
</dbReference>
<keyword evidence="1" id="KW-0175">Coiled coil</keyword>
<dbReference type="CDD" id="cd03801">
    <property type="entry name" value="GT4_PimA-like"/>
    <property type="match status" value="1"/>
</dbReference>
<dbReference type="Pfam" id="PF00534">
    <property type="entry name" value="Glycos_transf_1"/>
    <property type="match status" value="1"/>
</dbReference>
<name>A0A0F9R2L3_9ZZZZ</name>
<feature type="domain" description="Glycosyltransferase subfamily 4-like N-terminal" evidence="3">
    <location>
        <begin position="29"/>
        <end position="146"/>
    </location>
</feature>
<dbReference type="AlphaFoldDB" id="A0A0F9R2L3"/>
<feature type="non-terminal residue" evidence="4">
    <location>
        <position position="312"/>
    </location>
</feature>
<sequence length="312" mass="35755">MREGTGAFTQAVSLAKALNIPLLDVNVMVGDKPVFSEYMGLKVYHPVGSFYNTLKELNIDVLLINSMPGEMIGEIQNIKKICKIITIAHLQMYEHYVTDNYQSHLLFVVPFFNLSDVIICLSEKQKEILESFVTAPIVVIPPGIDYTKYKSIEANPSDEDFIMVSRISPIKNHLTPYLAMKRVNKTHPNSFLKIYGHSTINKKFSLDFIRTLKLEEHVGLFDYIDHDRVITETCNSRALICSSFIENCSVSVLEAKALGVPVIEEDPFSPKEFADKMIDVLENYEKHKKRAEKERSKMHKYDIKLIAKQYRK</sequence>
<evidence type="ECO:0000313" key="4">
    <source>
        <dbReference type="EMBL" id="KKN11748.1"/>
    </source>
</evidence>
<dbReference type="Pfam" id="PF13439">
    <property type="entry name" value="Glyco_transf_4"/>
    <property type="match status" value="1"/>
</dbReference>
<dbReference type="PANTHER" id="PTHR46401:SF8">
    <property type="entry name" value="BLL6006 PROTEIN"/>
    <property type="match status" value="1"/>
</dbReference>
<evidence type="ECO:0008006" key="5">
    <source>
        <dbReference type="Google" id="ProtNLM"/>
    </source>
</evidence>
<dbReference type="InterPro" id="IPR001296">
    <property type="entry name" value="Glyco_trans_1"/>
</dbReference>
<feature type="coiled-coil region" evidence="1">
    <location>
        <begin position="274"/>
        <end position="301"/>
    </location>
</feature>
<gene>
    <name evidence="4" type="ORF">LCGC14_1023510</name>
</gene>
<dbReference type="SUPFAM" id="SSF53756">
    <property type="entry name" value="UDP-Glycosyltransferase/glycogen phosphorylase"/>
    <property type="match status" value="1"/>
</dbReference>
<dbReference type="PANTHER" id="PTHR46401">
    <property type="entry name" value="GLYCOSYLTRANSFERASE WBBK-RELATED"/>
    <property type="match status" value="1"/>
</dbReference>
<evidence type="ECO:0000259" key="3">
    <source>
        <dbReference type="Pfam" id="PF13439"/>
    </source>
</evidence>
<accession>A0A0F9R2L3</accession>
<evidence type="ECO:0000256" key="1">
    <source>
        <dbReference type="SAM" id="Coils"/>
    </source>
</evidence>
<protein>
    <recommendedName>
        <fullName evidence="5">Glycosyl transferase family 1 domain-containing protein</fullName>
    </recommendedName>
</protein>
<dbReference type="EMBL" id="LAZR01004104">
    <property type="protein sequence ID" value="KKN11748.1"/>
    <property type="molecule type" value="Genomic_DNA"/>
</dbReference>
<dbReference type="InterPro" id="IPR028098">
    <property type="entry name" value="Glyco_trans_4-like_N"/>
</dbReference>
<reference evidence="4" key="1">
    <citation type="journal article" date="2015" name="Nature">
        <title>Complex archaea that bridge the gap between prokaryotes and eukaryotes.</title>
        <authorList>
            <person name="Spang A."/>
            <person name="Saw J.H."/>
            <person name="Jorgensen S.L."/>
            <person name="Zaremba-Niedzwiedzka K."/>
            <person name="Martijn J."/>
            <person name="Lind A.E."/>
            <person name="van Eijk R."/>
            <person name="Schleper C."/>
            <person name="Guy L."/>
            <person name="Ettema T.J."/>
        </authorList>
    </citation>
    <scope>NUCLEOTIDE SEQUENCE</scope>
</reference>
<dbReference type="GO" id="GO:0016757">
    <property type="term" value="F:glycosyltransferase activity"/>
    <property type="evidence" value="ECO:0007669"/>
    <property type="project" value="InterPro"/>
</dbReference>
<comment type="caution">
    <text evidence="4">The sequence shown here is derived from an EMBL/GenBank/DDBJ whole genome shotgun (WGS) entry which is preliminary data.</text>
</comment>
<feature type="domain" description="Glycosyl transferase family 1" evidence="2">
    <location>
        <begin position="151"/>
        <end position="263"/>
    </location>
</feature>